<dbReference type="PANTHER" id="PTHR23131:SF0">
    <property type="entry name" value="ENDORIBONUCLEASE LACTB2"/>
    <property type="match status" value="1"/>
</dbReference>
<name>A0ABN2I5Y4_9ACTN</name>
<sequence length="225" mass="23946">MADGVQLVLAPNPGPMTLDGTNTYVIDGRIVIDPGPADEGHLATVAALGDIELILVTHSHFDHTEGVSRLVELTGAQSRGPGGFDEGEQVAPDLIAVRTPGHTDDSVSFVWHDTAAFTGDTVLGRGTTVVDKLGPYLSTLRILRDLGPLKVLPGHGPILADLGAVANEYLRHREARLQQVRDALAAGDTTAEQVVERVYTDVDRSVWPAATMSVRAQLEYLDSSP</sequence>
<reference evidence="2 3" key="1">
    <citation type="journal article" date="2019" name="Int. J. Syst. Evol. Microbiol.">
        <title>The Global Catalogue of Microorganisms (GCM) 10K type strain sequencing project: providing services to taxonomists for standard genome sequencing and annotation.</title>
        <authorList>
            <consortium name="The Broad Institute Genomics Platform"/>
            <consortium name="The Broad Institute Genome Sequencing Center for Infectious Disease"/>
            <person name="Wu L."/>
            <person name="Ma J."/>
        </authorList>
    </citation>
    <scope>NUCLEOTIDE SEQUENCE [LARGE SCALE GENOMIC DNA]</scope>
    <source>
        <strain evidence="2 3">JCM 14718</strain>
    </source>
</reference>
<protein>
    <submittedName>
        <fullName evidence="2">MBL fold metallo-hydrolase</fullName>
    </submittedName>
</protein>
<dbReference type="SUPFAM" id="SSF56281">
    <property type="entry name" value="Metallo-hydrolase/oxidoreductase"/>
    <property type="match status" value="1"/>
</dbReference>
<dbReference type="InterPro" id="IPR041516">
    <property type="entry name" value="LACTB2_WH"/>
</dbReference>
<dbReference type="InterPro" id="IPR001279">
    <property type="entry name" value="Metallo-B-lactamas"/>
</dbReference>
<evidence type="ECO:0000313" key="2">
    <source>
        <dbReference type="EMBL" id="GAA1699220.1"/>
    </source>
</evidence>
<dbReference type="Proteomes" id="UP001500618">
    <property type="component" value="Unassembled WGS sequence"/>
</dbReference>
<organism evidence="2 3">
    <name type="scientific">Fodinicola feengrottensis</name>
    <dbReference type="NCBI Taxonomy" id="435914"/>
    <lineage>
        <taxon>Bacteria</taxon>
        <taxon>Bacillati</taxon>
        <taxon>Actinomycetota</taxon>
        <taxon>Actinomycetes</taxon>
        <taxon>Mycobacteriales</taxon>
        <taxon>Fodinicola</taxon>
    </lineage>
</organism>
<dbReference type="CDD" id="cd16278">
    <property type="entry name" value="metallo-hydrolase-like_MBL-fold"/>
    <property type="match status" value="1"/>
</dbReference>
<dbReference type="Gene3D" id="1.10.10.10">
    <property type="entry name" value="Winged helix-like DNA-binding domain superfamily/Winged helix DNA-binding domain"/>
    <property type="match status" value="1"/>
</dbReference>
<comment type="caution">
    <text evidence="2">The sequence shown here is derived from an EMBL/GenBank/DDBJ whole genome shotgun (WGS) entry which is preliminary data.</text>
</comment>
<gene>
    <name evidence="2" type="ORF">GCM10009765_55780</name>
</gene>
<dbReference type="SMART" id="SM00849">
    <property type="entry name" value="Lactamase_B"/>
    <property type="match status" value="1"/>
</dbReference>
<feature type="domain" description="Metallo-beta-lactamase" evidence="1">
    <location>
        <begin position="20"/>
        <end position="155"/>
    </location>
</feature>
<dbReference type="InterPro" id="IPR036866">
    <property type="entry name" value="RibonucZ/Hydroxyglut_hydro"/>
</dbReference>
<dbReference type="EMBL" id="BAAANY010000022">
    <property type="protein sequence ID" value="GAA1699220.1"/>
    <property type="molecule type" value="Genomic_DNA"/>
</dbReference>
<keyword evidence="3" id="KW-1185">Reference proteome</keyword>
<dbReference type="InterPro" id="IPR050662">
    <property type="entry name" value="Sec-metab_biosynth-thioest"/>
</dbReference>
<dbReference type="Pfam" id="PF17778">
    <property type="entry name" value="WHD_BLACT"/>
    <property type="match status" value="1"/>
</dbReference>
<proteinExistence type="predicted"/>
<accession>A0ABN2I5Y4</accession>
<dbReference type="InterPro" id="IPR036388">
    <property type="entry name" value="WH-like_DNA-bd_sf"/>
</dbReference>
<dbReference type="Pfam" id="PF00753">
    <property type="entry name" value="Lactamase_B"/>
    <property type="match status" value="2"/>
</dbReference>
<dbReference type="Gene3D" id="3.60.15.10">
    <property type="entry name" value="Ribonuclease Z/Hydroxyacylglutathione hydrolase-like"/>
    <property type="match status" value="2"/>
</dbReference>
<evidence type="ECO:0000313" key="3">
    <source>
        <dbReference type="Proteomes" id="UP001500618"/>
    </source>
</evidence>
<evidence type="ECO:0000259" key="1">
    <source>
        <dbReference type="SMART" id="SM00849"/>
    </source>
</evidence>
<dbReference type="PANTHER" id="PTHR23131">
    <property type="entry name" value="ENDORIBONUCLEASE LACTB2"/>
    <property type="match status" value="1"/>
</dbReference>